<accession>A0A2S7N1B8</accession>
<organism evidence="2 3">
    <name type="scientific">Pradoshia eiseniae</name>
    <dbReference type="NCBI Taxonomy" id="2064768"/>
    <lineage>
        <taxon>Bacteria</taxon>
        <taxon>Bacillati</taxon>
        <taxon>Bacillota</taxon>
        <taxon>Bacilli</taxon>
        <taxon>Bacillales</taxon>
        <taxon>Bacillaceae</taxon>
        <taxon>Pradoshia</taxon>
    </lineage>
</organism>
<comment type="caution">
    <text evidence="2">The sequence shown here is derived from an EMBL/GenBank/DDBJ whole genome shotgun (WGS) entry which is preliminary data.</text>
</comment>
<name>A0A2S7N1B8_9BACI</name>
<feature type="transmembrane region" description="Helical" evidence="1">
    <location>
        <begin position="6"/>
        <end position="22"/>
    </location>
</feature>
<dbReference type="AlphaFoldDB" id="A0A2S7N1B8"/>
<proteinExistence type="predicted"/>
<sequence length="93" mass="10223">MYVTMAFALAVLIIALCFLVTASKRTDRILYSVGIFMFMLFFYRVIFQVAYSIGGEAVSSSILVFHTTLMAGSLLLLISGLIMKAIPMAVAEK</sequence>
<keyword evidence="1" id="KW-0812">Transmembrane</keyword>
<dbReference type="Proteomes" id="UP000239663">
    <property type="component" value="Unassembled WGS sequence"/>
</dbReference>
<evidence type="ECO:0000313" key="3">
    <source>
        <dbReference type="Proteomes" id="UP000239663"/>
    </source>
</evidence>
<evidence type="ECO:0000313" key="2">
    <source>
        <dbReference type="EMBL" id="PQD95775.1"/>
    </source>
</evidence>
<keyword evidence="1" id="KW-1133">Transmembrane helix</keyword>
<reference evidence="2 3" key="1">
    <citation type="submission" date="2017-12" db="EMBL/GenBank/DDBJ databases">
        <title>Taxonomic description and draft genome of Pradoshia cofamensis Gen. nov., sp. nov., a thermotolerant bacillale isolated from anterior gut of earthworm Eisenia fetida.</title>
        <authorList>
            <person name="Saha T."/>
            <person name="Chakraborty R."/>
        </authorList>
    </citation>
    <scope>NUCLEOTIDE SEQUENCE [LARGE SCALE GENOMIC DNA]</scope>
    <source>
        <strain evidence="2 3">EAG3</strain>
    </source>
</reference>
<feature type="transmembrane region" description="Helical" evidence="1">
    <location>
        <begin position="63"/>
        <end position="83"/>
    </location>
</feature>
<protein>
    <submittedName>
        <fullName evidence="2">Uncharacterized protein</fullName>
    </submittedName>
</protein>
<feature type="transmembrane region" description="Helical" evidence="1">
    <location>
        <begin position="29"/>
        <end position="51"/>
    </location>
</feature>
<evidence type="ECO:0000256" key="1">
    <source>
        <dbReference type="SAM" id="Phobius"/>
    </source>
</evidence>
<keyword evidence="1" id="KW-0472">Membrane</keyword>
<keyword evidence="3" id="KW-1185">Reference proteome</keyword>
<gene>
    <name evidence="2" type="ORF">CYL18_07755</name>
</gene>
<dbReference type="EMBL" id="PKOZ01000003">
    <property type="protein sequence ID" value="PQD95775.1"/>
    <property type="molecule type" value="Genomic_DNA"/>
</dbReference>